<protein>
    <recommendedName>
        <fullName evidence="1">Clr5 domain-containing protein</fullName>
    </recommendedName>
</protein>
<gene>
    <name evidence="2" type="ORF">PV04_07942</name>
</gene>
<dbReference type="SUPFAM" id="SSF48452">
    <property type="entry name" value="TPR-like"/>
    <property type="match status" value="1"/>
</dbReference>
<proteinExistence type="predicted"/>
<dbReference type="InterPro" id="IPR011990">
    <property type="entry name" value="TPR-like_helical_dom_sf"/>
</dbReference>
<evidence type="ECO:0000313" key="2">
    <source>
        <dbReference type="EMBL" id="KIW65710.1"/>
    </source>
</evidence>
<dbReference type="AlphaFoldDB" id="A0A0D2FFX4"/>
<dbReference type="HOGENOM" id="CLU_037334_0_0_1"/>
<dbReference type="STRING" id="5601.A0A0D2FFX4"/>
<dbReference type="PANTHER" id="PTHR38788:SF3">
    <property type="entry name" value="CLR5 DOMAIN-CONTAINING PROTEIN"/>
    <property type="match status" value="1"/>
</dbReference>
<sequence>MALNDDLDITIYDHSGILEDGFLPSNPISVEHIDNFDSSMGQEAIFVSTLEHPGTRQPPLRQRRSTIPNAVWEPLKSTIEELYIRQDLQLTDVMARMKQDYGFDASDKMYKKRLRDWKMRKNYTQAMKQELISKLTREETIPDTSPLLGPNGKPLQAQRLLRNVQRKGARVPLVDRRTYEILRRKHLASGRANTICHVQLQQSPECQHVEIVLRSAQTYYSWYLTQRVTKARYTLTCSLCWVFGDISSAPNLLRANSVRRGFALLNRACSGFAVLLKEQPFQLLQELIREFTQSSWGSHCDVRRLVLKMVASCADGILGTRHPIKSLVSSLIEMGQEHLHDLLCKYADLLTDTVMNVPDTYISTDFLLELAEMYLCYGELDKASKLCEPLWDAAQPILSPPNRLQTKLIMLKANISRLRKDYPVAEKVLTLGIRLVAKAAGKPNGNSGGVCLCGGIAALYEEMGRLSDSEEFYRMVLEAAPLLGEGRATIIYKILNRLEMILEEQGKVEELAQLRDQYGGPWAELETWELHPDPDSHQQDGQI</sequence>
<reference evidence="2 3" key="1">
    <citation type="submission" date="2015-01" db="EMBL/GenBank/DDBJ databases">
        <title>The Genome Sequence of Capronia semiimmersa CBS27337.</title>
        <authorList>
            <consortium name="The Broad Institute Genomics Platform"/>
            <person name="Cuomo C."/>
            <person name="de Hoog S."/>
            <person name="Gorbushina A."/>
            <person name="Stielow B."/>
            <person name="Teixiera M."/>
            <person name="Abouelleil A."/>
            <person name="Chapman S.B."/>
            <person name="Priest M."/>
            <person name="Young S.K."/>
            <person name="Wortman J."/>
            <person name="Nusbaum C."/>
            <person name="Birren B."/>
        </authorList>
    </citation>
    <scope>NUCLEOTIDE SEQUENCE [LARGE SCALE GENOMIC DNA]</scope>
    <source>
        <strain evidence="2 3">CBS 27337</strain>
    </source>
</reference>
<accession>A0A0D2FFX4</accession>
<name>A0A0D2FFX4_9EURO</name>
<dbReference type="Proteomes" id="UP000054266">
    <property type="component" value="Unassembled WGS sequence"/>
</dbReference>
<feature type="domain" description="Clr5" evidence="1">
    <location>
        <begin position="70"/>
        <end position="121"/>
    </location>
</feature>
<dbReference type="InterPro" id="IPR025676">
    <property type="entry name" value="Clr5_dom"/>
</dbReference>
<dbReference type="Pfam" id="PF14420">
    <property type="entry name" value="Clr5"/>
    <property type="match status" value="1"/>
</dbReference>
<organism evidence="2 3">
    <name type="scientific">Phialophora macrospora</name>
    <dbReference type="NCBI Taxonomy" id="1851006"/>
    <lineage>
        <taxon>Eukaryota</taxon>
        <taxon>Fungi</taxon>
        <taxon>Dikarya</taxon>
        <taxon>Ascomycota</taxon>
        <taxon>Pezizomycotina</taxon>
        <taxon>Eurotiomycetes</taxon>
        <taxon>Chaetothyriomycetidae</taxon>
        <taxon>Chaetothyriales</taxon>
        <taxon>Herpotrichiellaceae</taxon>
        <taxon>Phialophora</taxon>
    </lineage>
</organism>
<dbReference type="Gene3D" id="1.25.40.10">
    <property type="entry name" value="Tetratricopeptide repeat domain"/>
    <property type="match status" value="1"/>
</dbReference>
<evidence type="ECO:0000313" key="3">
    <source>
        <dbReference type="Proteomes" id="UP000054266"/>
    </source>
</evidence>
<evidence type="ECO:0000259" key="1">
    <source>
        <dbReference type="Pfam" id="PF14420"/>
    </source>
</evidence>
<keyword evidence="3" id="KW-1185">Reference proteome</keyword>
<dbReference type="PANTHER" id="PTHR38788">
    <property type="entry name" value="CLR5 DOMAIN-CONTAINING PROTEIN"/>
    <property type="match status" value="1"/>
</dbReference>
<dbReference type="EMBL" id="KN846960">
    <property type="protein sequence ID" value="KIW65710.1"/>
    <property type="molecule type" value="Genomic_DNA"/>
</dbReference>